<evidence type="ECO:0000313" key="1">
    <source>
        <dbReference type="EMBL" id="MDO0823085.1"/>
    </source>
</evidence>
<protein>
    <submittedName>
        <fullName evidence="1">Uncharacterized protein</fullName>
    </submittedName>
</protein>
<comment type="caution">
    <text evidence="1">The sequence shown here is derived from an EMBL/GenBank/DDBJ whole genome shotgun (WGS) entry which is preliminary data.</text>
</comment>
<dbReference type="RefSeq" id="WP_302048596.1">
    <property type="nucleotide sequence ID" value="NZ_JAMJEV010000006.1"/>
</dbReference>
<gene>
    <name evidence="1" type="ORF">M8H41_09480</name>
</gene>
<name>A0ABT8QP82_9FIRM</name>
<reference evidence="1" key="1">
    <citation type="submission" date="2022-05" db="EMBL/GenBank/DDBJ databases">
        <title>Expanded diversity of anoxic marine methylotrophy in a Black Sea sulfate reducing microorganism.</title>
        <authorList>
            <person name="Fischer P.Q."/>
            <person name="Stams A.J.M."/>
            <person name="Villanueva L."/>
            <person name="Sousa D.Z."/>
        </authorList>
    </citation>
    <scope>NUCLEOTIDE SEQUENCE</scope>
    <source>
        <strain evidence="1">P130</strain>
    </source>
</reference>
<keyword evidence="2" id="KW-1185">Reference proteome</keyword>
<organism evidence="1 2">
    <name type="scientific">Desulfosporosinus nitroreducens</name>
    <dbReference type="NCBI Taxonomy" id="2018668"/>
    <lineage>
        <taxon>Bacteria</taxon>
        <taxon>Bacillati</taxon>
        <taxon>Bacillota</taxon>
        <taxon>Clostridia</taxon>
        <taxon>Eubacteriales</taxon>
        <taxon>Desulfitobacteriaceae</taxon>
        <taxon>Desulfosporosinus</taxon>
    </lineage>
</organism>
<dbReference type="Proteomes" id="UP001176021">
    <property type="component" value="Unassembled WGS sequence"/>
</dbReference>
<sequence>MVNIINLFYCRSLIRLNKQYKIQCYWFCVDREEPIFPYEKLIVNYDPNNEDFETTASSVDELFTQQEIELLQDYLETRGVELEVKKAENLPVDSNYLGQGFFPIGGGSGLIELNKNEGCNLPFKVQGNYDYKDLENLVYCPEE</sequence>
<evidence type="ECO:0000313" key="2">
    <source>
        <dbReference type="Proteomes" id="UP001176021"/>
    </source>
</evidence>
<proteinExistence type="predicted"/>
<dbReference type="EMBL" id="JAMJEV010000006">
    <property type="protein sequence ID" value="MDO0823085.1"/>
    <property type="molecule type" value="Genomic_DNA"/>
</dbReference>
<accession>A0ABT8QP82</accession>